<comment type="caution">
    <text evidence="1">The sequence shown here is derived from an EMBL/GenBank/DDBJ whole genome shotgun (WGS) entry which is preliminary data.</text>
</comment>
<gene>
    <name evidence="1" type="ORF">Patl1_15519</name>
</gene>
<sequence>MFLAPDANVLVGANLGRVFYLIMSSIGHFLVAEFGSLAYYFTKDRIKELRDEEEAQKKNQTLRTILVTPSRDFVISNDGKEGPIQPGCIECGFYIIRYMKDIAENGLTLLKNNVKIYEDVEVDEVGAEWAIFSSWFAIAYLRSRPDLLQALGQVNFSGTSRFHSSPSSYHHSLKCFFLAVAGLLPTTLHSSTSSLQRELFNHHHRHLKACFLLAIADRPD</sequence>
<proteinExistence type="predicted"/>
<keyword evidence="2" id="KW-1185">Reference proteome</keyword>
<organism evidence="1 2">
    <name type="scientific">Pistacia atlantica</name>
    <dbReference type="NCBI Taxonomy" id="434234"/>
    <lineage>
        <taxon>Eukaryota</taxon>
        <taxon>Viridiplantae</taxon>
        <taxon>Streptophyta</taxon>
        <taxon>Embryophyta</taxon>
        <taxon>Tracheophyta</taxon>
        <taxon>Spermatophyta</taxon>
        <taxon>Magnoliopsida</taxon>
        <taxon>eudicotyledons</taxon>
        <taxon>Gunneridae</taxon>
        <taxon>Pentapetalae</taxon>
        <taxon>rosids</taxon>
        <taxon>malvids</taxon>
        <taxon>Sapindales</taxon>
        <taxon>Anacardiaceae</taxon>
        <taxon>Pistacia</taxon>
    </lineage>
</organism>
<dbReference type="Proteomes" id="UP001164250">
    <property type="component" value="Chromosome 6"/>
</dbReference>
<name>A0ACC1B6E6_9ROSI</name>
<reference evidence="2" key="1">
    <citation type="journal article" date="2023" name="G3 (Bethesda)">
        <title>Genome assembly and association tests identify interacting loci associated with vigor, precocity, and sex in interspecific pistachio rootstocks.</title>
        <authorList>
            <person name="Palmer W."/>
            <person name="Jacygrad E."/>
            <person name="Sagayaradj S."/>
            <person name="Cavanaugh K."/>
            <person name="Han R."/>
            <person name="Bertier L."/>
            <person name="Beede B."/>
            <person name="Kafkas S."/>
            <person name="Golino D."/>
            <person name="Preece J."/>
            <person name="Michelmore R."/>
        </authorList>
    </citation>
    <scope>NUCLEOTIDE SEQUENCE [LARGE SCALE GENOMIC DNA]</scope>
</reference>
<accession>A0ACC1B6E6</accession>
<dbReference type="EMBL" id="CM047902">
    <property type="protein sequence ID" value="KAJ0094499.1"/>
    <property type="molecule type" value="Genomic_DNA"/>
</dbReference>
<evidence type="ECO:0000313" key="2">
    <source>
        <dbReference type="Proteomes" id="UP001164250"/>
    </source>
</evidence>
<protein>
    <submittedName>
        <fullName evidence="1">Uncharacterized protein</fullName>
    </submittedName>
</protein>
<evidence type="ECO:0000313" key="1">
    <source>
        <dbReference type="EMBL" id="KAJ0094499.1"/>
    </source>
</evidence>